<gene>
    <name evidence="2" type="ordered locus">pRL110608</name>
</gene>
<dbReference type="KEGG" id="rle:pRL110608"/>
<protein>
    <submittedName>
        <fullName evidence="2">Uncharacterized protein</fullName>
    </submittedName>
</protein>
<dbReference type="Proteomes" id="UP000006575">
    <property type="component" value="Plasmid pRL11"/>
</dbReference>
<feature type="compositionally biased region" description="Polar residues" evidence="1">
    <location>
        <begin position="1"/>
        <end position="13"/>
    </location>
</feature>
<dbReference type="HOGENOM" id="CLU_2864745_0_0_5"/>
<keyword evidence="2" id="KW-0614">Plasmid</keyword>
<evidence type="ECO:0000313" key="2">
    <source>
        <dbReference type="EMBL" id="CAK03561.1"/>
    </source>
</evidence>
<dbReference type="EMBL" id="AM236085">
    <property type="protein sequence ID" value="CAK03561.1"/>
    <property type="molecule type" value="Genomic_DNA"/>
</dbReference>
<dbReference type="RefSeq" id="WP_011655331.1">
    <property type="nucleotide sequence ID" value="NC_008384.1"/>
</dbReference>
<evidence type="ECO:0000256" key="1">
    <source>
        <dbReference type="SAM" id="MobiDB-lite"/>
    </source>
</evidence>
<geneLocation type="plasmid" evidence="2 3">
    <name>pRL11</name>
</geneLocation>
<reference evidence="2 3" key="1">
    <citation type="journal article" date="2006" name="Genome Biol.">
        <title>The genome of Rhizobium leguminosarum has recognizable core and accessory components.</title>
        <authorList>
            <person name="Young J.W."/>
            <person name="Crossman L.C."/>
            <person name="Johnston A.W.B."/>
            <person name="Thomson N.R."/>
            <person name="Ghazoui Z.F."/>
            <person name="Hull K.H."/>
            <person name="Wexler M."/>
            <person name="Curson A.R.J."/>
            <person name="Todd J.D."/>
            <person name="Poole P.S."/>
            <person name="Mauchline T.H."/>
            <person name="East A.K."/>
            <person name="Quail M.A."/>
            <person name="Churcher C."/>
            <person name="Arrowsmith C."/>
            <person name="Cherevach A."/>
            <person name="Chillingworth T."/>
            <person name="Clarke K."/>
            <person name="Cronin A."/>
            <person name="Davis P."/>
            <person name="Fraser A."/>
            <person name="Hance Z."/>
            <person name="Hauser H."/>
            <person name="Jagels K."/>
            <person name="Moule S."/>
            <person name="Mungall K."/>
            <person name="Norbertczak H."/>
            <person name="Rabbinowitsch E."/>
            <person name="Sanders M."/>
            <person name="Simmonds M."/>
            <person name="Whitehead S."/>
            <person name="Parkhill J."/>
        </authorList>
    </citation>
    <scope>NUCLEOTIDE SEQUENCE [LARGE SCALE GENOMIC DNA]</scope>
    <source>
        <strain evidence="3">DSM 114642 / LMG 32736 / 3841</strain>
    </source>
</reference>
<accession>Q1M5C8</accession>
<keyword evidence="3" id="KW-1185">Reference proteome</keyword>
<dbReference type="AlphaFoldDB" id="Q1M5C8"/>
<name>Q1M5C8_RHIJ3</name>
<dbReference type="EnsemblBacteria" id="CAK03561">
    <property type="protein sequence ID" value="CAK03561"/>
    <property type="gene ID" value="pRL110608"/>
</dbReference>
<dbReference type="GeneID" id="303212255"/>
<evidence type="ECO:0000313" key="3">
    <source>
        <dbReference type="Proteomes" id="UP000006575"/>
    </source>
</evidence>
<feature type="region of interest" description="Disordered" evidence="1">
    <location>
        <begin position="1"/>
        <end position="30"/>
    </location>
</feature>
<organism evidence="2 3">
    <name type="scientific">Rhizobium johnstonii (strain DSM 114642 / LMG 32736 / 3841)</name>
    <name type="common">Rhizobium leguminosarum bv. viciae</name>
    <dbReference type="NCBI Taxonomy" id="216596"/>
    <lineage>
        <taxon>Bacteria</taxon>
        <taxon>Pseudomonadati</taxon>
        <taxon>Pseudomonadota</taxon>
        <taxon>Alphaproteobacteria</taxon>
        <taxon>Hyphomicrobiales</taxon>
        <taxon>Rhizobiaceae</taxon>
        <taxon>Rhizobium/Agrobacterium group</taxon>
        <taxon>Rhizobium</taxon>
        <taxon>Rhizobium johnstonii</taxon>
    </lineage>
</organism>
<proteinExistence type="predicted"/>
<sequence length="64" mass="6984">MTAPDPQSSNIGQNHIAKRAPSRHDDAHQSDPVGQYIKLYFFLFRKIQAPKAAPAPGDLVSAVI</sequence>